<dbReference type="AlphaFoldDB" id="S4PXZ1"/>
<organism evidence="1">
    <name type="scientific">Pararge aegeria</name>
    <name type="common">speckled wood butterfly</name>
    <dbReference type="NCBI Taxonomy" id="116150"/>
    <lineage>
        <taxon>Eukaryota</taxon>
        <taxon>Metazoa</taxon>
        <taxon>Ecdysozoa</taxon>
        <taxon>Arthropoda</taxon>
        <taxon>Hexapoda</taxon>
        <taxon>Insecta</taxon>
        <taxon>Pterygota</taxon>
        <taxon>Neoptera</taxon>
        <taxon>Endopterygota</taxon>
        <taxon>Lepidoptera</taxon>
        <taxon>Glossata</taxon>
        <taxon>Ditrysia</taxon>
        <taxon>Papilionoidea</taxon>
        <taxon>Nymphalidae</taxon>
        <taxon>Satyrinae</taxon>
        <taxon>Satyrini</taxon>
        <taxon>Parargina</taxon>
        <taxon>Pararge</taxon>
    </lineage>
</organism>
<protein>
    <submittedName>
        <fullName evidence="1">Uncharacterized protein</fullName>
    </submittedName>
</protein>
<reference evidence="1" key="2">
    <citation type="submission" date="2013-05" db="EMBL/GenBank/DDBJ databases">
        <authorList>
            <person name="Carter J.-M."/>
            <person name="Baker S.C."/>
            <person name="Pink R."/>
            <person name="Carter D.R.F."/>
            <person name="Collins A."/>
            <person name="Tomlin J."/>
            <person name="Gibbs M."/>
            <person name="Breuker C.J."/>
        </authorList>
    </citation>
    <scope>NUCLEOTIDE SEQUENCE</scope>
    <source>
        <tissue evidence="1">Ovary</tissue>
    </source>
</reference>
<evidence type="ECO:0000313" key="1">
    <source>
        <dbReference type="EMBL" id="JAA88362.1"/>
    </source>
</evidence>
<proteinExistence type="predicted"/>
<name>S4PXZ1_9NEOP</name>
<sequence>MCLSVQQANNLRFLLFKLFSRTNGEMLQESPKATCCDSVARRHRNFWLRCRVCDARLKLYSHLILIHHRCKRATCMML</sequence>
<reference evidence="1" key="1">
    <citation type="journal article" date="2013" name="BMC Genomics">
        <title>Unscrambling butterfly oogenesis.</title>
        <authorList>
            <person name="Carter J.M."/>
            <person name="Baker S.C."/>
            <person name="Pink R."/>
            <person name="Carter D.R."/>
            <person name="Collins A."/>
            <person name="Tomlin J."/>
            <person name="Gibbs M."/>
            <person name="Breuker C.J."/>
        </authorList>
    </citation>
    <scope>NUCLEOTIDE SEQUENCE</scope>
    <source>
        <tissue evidence="1">Ovary</tissue>
    </source>
</reference>
<accession>S4PXZ1</accession>
<dbReference type="EMBL" id="GAIX01004198">
    <property type="protein sequence ID" value="JAA88362.1"/>
    <property type="molecule type" value="Transcribed_RNA"/>
</dbReference>